<protein>
    <submittedName>
        <fullName evidence="1">Uncharacterized protein</fullName>
    </submittedName>
</protein>
<gene>
    <name evidence="1" type="ORF">ABW01_13425</name>
</gene>
<dbReference type="RefSeq" id="WP_047956720.1">
    <property type="nucleotide sequence ID" value="NZ_LDPG01000007.1"/>
</dbReference>
<accession>A0A0J1HXQ1</accession>
<comment type="caution">
    <text evidence="1">The sequence shown here is derived from an EMBL/GenBank/DDBJ whole genome shotgun (WGS) entry which is preliminary data.</text>
</comment>
<evidence type="ECO:0000313" key="2">
    <source>
        <dbReference type="Proteomes" id="UP000035904"/>
    </source>
</evidence>
<dbReference type="AlphaFoldDB" id="A0A0J1HXQ1"/>
<dbReference type="Proteomes" id="UP000035904">
    <property type="component" value="Unassembled WGS sequence"/>
</dbReference>
<reference evidence="1 2" key="1">
    <citation type="submission" date="2015-05" db="EMBL/GenBank/DDBJ databases">
        <title>Whole genome sequence and identification of bacterial endophytes from Costus igneus.</title>
        <authorList>
            <person name="Lee Y.P."/>
            <person name="Gan H.M."/>
            <person name="Eng W."/>
            <person name="Wheatley M.S."/>
            <person name="Caraballo A."/>
            <person name="Polter S."/>
            <person name="Savka M.A."/>
            <person name="Hudson A.O."/>
        </authorList>
    </citation>
    <scope>NUCLEOTIDE SEQUENCE [LARGE SCALE GENOMIC DNA]</scope>
    <source>
        <strain evidence="1 2">RIT375</strain>
    </source>
</reference>
<evidence type="ECO:0000313" key="1">
    <source>
        <dbReference type="EMBL" id="KLV18466.1"/>
    </source>
</evidence>
<proteinExistence type="predicted"/>
<name>A0A0J1HXQ1_BACAN</name>
<dbReference type="EMBL" id="LDPG01000007">
    <property type="protein sequence ID" value="KLV18466.1"/>
    <property type="molecule type" value="Genomic_DNA"/>
</dbReference>
<dbReference type="PATRIC" id="fig|1392.242.peg.5714"/>
<sequence length="318" mass="36896">MKPQVVPTDLSYPYFRRQDGSISIWDDPSINGGIALIDGYTPLTNLGAVLGKARSYNYMDEADIVLLKLVGDCIAINEDQLKRLMQSRMTRSQVSVRLKKFRRHGFVERWDISSSESEGKPPAPFTLGLAGYIFLKHYYNKQFFMEPTRWQTLGLTAIQRYVAINEIRCKVYETNGLRGFKWQGAILNNPQLIKSFAVMEVATIKGSFNFVLERVQQSKDYLNYLSERLMRWEQVYQQYKYLPIHEMGKHKTMFVISVSCWNLAMDIAKNLNLESYNLPCLFCIEEYIETEGLSKSFYLKQVVDAKPKLAKVDMPFFD</sequence>
<organism evidence="1 2">
    <name type="scientific">Bacillus anthracis</name>
    <name type="common">anthrax bacterium</name>
    <dbReference type="NCBI Taxonomy" id="1392"/>
    <lineage>
        <taxon>Bacteria</taxon>
        <taxon>Bacillati</taxon>
        <taxon>Bacillota</taxon>
        <taxon>Bacilli</taxon>
        <taxon>Bacillales</taxon>
        <taxon>Bacillaceae</taxon>
        <taxon>Bacillus</taxon>
        <taxon>Bacillus cereus group</taxon>
    </lineage>
</organism>